<dbReference type="PANTHER" id="PTHR43044:SF1">
    <property type="entry name" value="QUINOL:CYTOCHROME C OXIDOREDUCTASE QUINONE-BINDING SUBUNIT 2"/>
    <property type="match status" value="1"/>
</dbReference>
<protein>
    <submittedName>
        <fullName evidence="2">Uncharacterized protein</fullName>
    </submittedName>
</protein>
<reference evidence="2" key="1">
    <citation type="submission" date="2018-05" db="EMBL/GenBank/DDBJ databases">
        <authorList>
            <person name="Lanie J.A."/>
            <person name="Ng W.-L."/>
            <person name="Kazmierczak K.M."/>
            <person name="Andrzejewski T.M."/>
            <person name="Davidsen T.M."/>
            <person name="Wayne K.J."/>
            <person name="Tettelin H."/>
            <person name="Glass J.I."/>
            <person name="Rusch D."/>
            <person name="Podicherti R."/>
            <person name="Tsui H.-C.T."/>
            <person name="Winkler M.E."/>
        </authorList>
    </citation>
    <scope>NUCLEOTIDE SEQUENCE</scope>
</reference>
<dbReference type="PANTHER" id="PTHR43044">
    <property type="match status" value="1"/>
</dbReference>
<feature type="transmembrane region" description="Helical" evidence="1">
    <location>
        <begin position="130"/>
        <end position="151"/>
    </location>
</feature>
<feature type="transmembrane region" description="Helical" evidence="1">
    <location>
        <begin position="235"/>
        <end position="251"/>
    </location>
</feature>
<keyword evidence="1" id="KW-0812">Transmembrane</keyword>
<evidence type="ECO:0000256" key="1">
    <source>
        <dbReference type="SAM" id="Phobius"/>
    </source>
</evidence>
<feature type="non-terminal residue" evidence="2">
    <location>
        <position position="383"/>
    </location>
</feature>
<keyword evidence="1" id="KW-0472">Membrane</keyword>
<feature type="transmembrane region" description="Helical" evidence="1">
    <location>
        <begin position="88"/>
        <end position="110"/>
    </location>
</feature>
<accession>A0A382MM57</accession>
<feature type="transmembrane region" description="Helical" evidence="1">
    <location>
        <begin position="47"/>
        <end position="67"/>
    </location>
</feature>
<name>A0A382MM57_9ZZZZ</name>
<organism evidence="2">
    <name type="scientific">marine metagenome</name>
    <dbReference type="NCBI Taxonomy" id="408172"/>
    <lineage>
        <taxon>unclassified sequences</taxon>
        <taxon>metagenomes</taxon>
        <taxon>ecological metagenomes</taxon>
    </lineage>
</organism>
<sequence length="383" mass="43685">KDLIDKHLHKRGGMFRISLMITAIFSVIGILGVILKIINGFDNLSDWSVYVTACVFIFTTFMGAPMLSMATKVARGNWRRPVSRLSEIFCISGIAGLLMFLPMLWVLPSLEDGRNTLWFYDPGKVPAYSPHIWTTIAMIAFILTALALLWINARPDFAILRDNSKGKNKIYSFLSLGWVGSTKQWNSLRQRVSILGIFYFMLLITVHFCLASDFLMTLLPGWVDSLYPATQAHNAIQGGVAILIIAVFIAWKWGGYKEYIGLDQFWGLGKLLFGISLLWVWFFISSLMVLWYGKKPNERDVLQILMFGKYLPVFLGTIFFVFIIPFTLLILNNVRKSFYGPPIIAISVLIGNFLDRFRHYSSAYSLDRTIDENTHRFANLPEI</sequence>
<feature type="transmembrane region" description="Helical" evidence="1">
    <location>
        <begin position="313"/>
        <end position="331"/>
    </location>
</feature>
<feature type="non-terminal residue" evidence="2">
    <location>
        <position position="1"/>
    </location>
</feature>
<proteinExistence type="predicted"/>
<keyword evidence="1" id="KW-1133">Transmembrane helix</keyword>
<feature type="transmembrane region" description="Helical" evidence="1">
    <location>
        <begin position="12"/>
        <end position="35"/>
    </location>
</feature>
<feature type="transmembrane region" description="Helical" evidence="1">
    <location>
        <begin position="192"/>
        <end position="215"/>
    </location>
</feature>
<evidence type="ECO:0000313" key="2">
    <source>
        <dbReference type="EMBL" id="SVC48381.1"/>
    </source>
</evidence>
<dbReference type="AlphaFoldDB" id="A0A382MM57"/>
<dbReference type="EMBL" id="UINC01093725">
    <property type="protein sequence ID" value="SVC48381.1"/>
    <property type="molecule type" value="Genomic_DNA"/>
</dbReference>
<gene>
    <name evidence="2" type="ORF">METZ01_LOCUS301235</name>
</gene>
<feature type="transmembrane region" description="Helical" evidence="1">
    <location>
        <begin position="271"/>
        <end position="293"/>
    </location>
</feature>
<feature type="transmembrane region" description="Helical" evidence="1">
    <location>
        <begin position="338"/>
        <end position="354"/>
    </location>
</feature>